<name>A0A402DTE6_9CELL</name>
<sequence length="99" mass="10153">MLTGITLASEPISCMATTSTTSYDDCVIGSSCLTRAGGPIMAGQAPDWTGPPGEFTRRDLWCHPRRHLAVRGGADTLTPVAGSESGPGLGSILLDVAHG</sequence>
<dbReference type="Proteomes" id="UP000289954">
    <property type="component" value="Unassembled WGS sequence"/>
</dbReference>
<evidence type="ECO:0000313" key="1">
    <source>
        <dbReference type="EMBL" id="GCE77403.1"/>
    </source>
</evidence>
<comment type="caution">
    <text evidence="1">The sequence shown here is derived from an EMBL/GenBank/DDBJ whole genome shotgun (WGS) entry which is preliminary data.</text>
</comment>
<dbReference type="EMBL" id="BIMR01000207">
    <property type="protein sequence ID" value="GCE77403.1"/>
    <property type="molecule type" value="Genomic_DNA"/>
</dbReference>
<dbReference type="AlphaFoldDB" id="A0A402DTE6"/>
<gene>
    <name evidence="1" type="ORF">CBZ_24590</name>
</gene>
<protein>
    <submittedName>
        <fullName evidence="1">Uncharacterized protein</fullName>
    </submittedName>
</protein>
<proteinExistence type="predicted"/>
<evidence type="ECO:0000313" key="2">
    <source>
        <dbReference type="Proteomes" id="UP000289954"/>
    </source>
</evidence>
<accession>A0A402DTE6</accession>
<organism evidence="1 2">
    <name type="scientific">Cellulomonas biazotea</name>
    <dbReference type="NCBI Taxonomy" id="1709"/>
    <lineage>
        <taxon>Bacteria</taxon>
        <taxon>Bacillati</taxon>
        <taxon>Actinomycetota</taxon>
        <taxon>Actinomycetes</taxon>
        <taxon>Micrococcales</taxon>
        <taxon>Cellulomonadaceae</taxon>
        <taxon>Cellulomonas</taxon>
    </lineage>
</organism>
<keyword evidence="2" id="KW-1185">Reference proteome</keyword>
<reference evidence="1 2" key="1">
    <citation type="submission" date="2019-01" db="EMBL/GenBank/DDBJ databases">
        <title>Draft genome sequence of Cellulomonas takizawaensis strain TKZ-21.</title>
        <authorList>
            <person name="Yamamura H."/>
            <person name="Hayashi T."/>
            <person name="Hamada M."/>
            <person name="Serisawa Y."/>
            <person name="Matsuyama K."/>
            <person name="Nakagawa Y."/>
            <person name="Otoguro M."/>
            <person name="Yanagida F."/>
            <person name="Hayakawa M."/>
        </authorList>
    </citation>
    <scope>NUCLEOTIDE SEQUENCE [LARGE SCALE GENOMIC DNA]</scope>
    <source>
        <strain evidence="1 2">NBRC12680</strain>
    </source>
</reference>